<feature type="transmembrane region" description="Helical" evidence="8">
    <location>
        <begin position="104"/>
        <end position="121"/>
    </location>
</feature>
<feature type="transmembrane region" description="Helical" evidence="8">
    <location>
        <begin position="74"/>
        <end position="95"/>
    </location>
</feature>
<feature type="transmembrane region" description="Helical" evidence="8">
    <location>
        <begin position="193"/>
        <end position="217"/>
    </location>
</feature>
<evidence type="ECO:0000313" key="10">
    <source>
        <dbReference type="EMBL" id="OGY25024.1"/>
    </source>
</evidence>
<organism evidence="10 11">
    <name type="scientific">Candidatus Woykebacteria bacterium RBG_13_40_7b</name>
    <dbReference type="NCBI Taxonomy" id="1802594"/>
    <lineage>
        <taxon>Bacteria</taxon>
        <taxon>Candidatus Woykeibacteriota</taxon>
    </lineage>
</organism>
<keyword evidence="2" id="KW-1003">Cell membrane</keyword>
<evidence type="ECO:0000256" key="3">
    <source>
        <dbReference type="ARBA" id="ARBA00022676"/>
    </source>
</evidence>
<feature type="transmembrane region" description="Helical" evidence="8">
    <location>
        <begin position="148"/>
        <end position="181"/>
    </location>
</feature>
<accession>A0A1G1WBN8</accession>
<dbReference type="Proteomes" id="UP000177103">
    <property type="component" value="Unassembled WGS sequence"/>
</dbReference>
<feature type="transmembrane region" description="Helical" evidence="8">
    <location>
        <begin position="277"/>
        <end position="296"/>
    </location>
</feature>
<evidence type="ECO:0000256" key="1">
    <source>
        <dbReference type="ARBA" id="ARBA00004651"/>
    </source>
</evidence>
<keyword evidence="4" id="KW-0808">Transferase</keyword>
<feature type="transmembrane region" description="Helical" evidence="8">
    <location>
        <begin position="302"/>
        <end position="321"/>
    </location>
</feature>
<evidence type="ECO:0000256" key="7">
    <source>
        <dbReference type="ARBA" id="ARBA00023136"/>
    </source>
</evidence>
<keyword evidence="7 8" id="KW-0472">Membrane</keyword>
<name>A0A1G1WBN8_9BACT</name>
<dbReference type="GO" id="GO:0016763">
    <property type="term" value="F:pentosyltransferase activity"/>
    <property type="evidence" value="ECO:0007669"/>
    <property type="project" value="TreeGrafter"/>
</dbReference>
<feature type="domain" description="Glycosyltransferase RgtA/B/C/D-like" evidence="9">
    <location>
        <begin position="53"/>
        <end position="187"/>
    </location>
</feature>
<evidence type="ECO:0000256" key="2">
    <source>
        <dbReference type="ARBA" id="ARBA00022475"/>
    </source>
</evidence>
<dbReference type="GO" id="GO:0005886">
    <property type="term" value="C:plasma membrane"/>
    <property type="evidence" value="ECO:0007669"/>
    <property type="project" value="UniProtKB-SubCell"/>
</dbReference>
<dbReference type="GO" id="GO:0009103">
    <property type="term" value="P:lipopolysaccharide biosynthetic process"/>
    <property type="evidence" value="ECO:0007669"/>
    <property type="project" value="UniProtKB-ARBA"/>
</dbReference>
<dbReference type="AlphaFoldDB" id="A0A1G1WBN8"/>
<dbReference type="InterPro" id="IPR050297">
    <property type="entry name" value="LipidA_mod_glycosyltrf_83"/>
</dbReference>
<evidence type="ECO:0000259" key="9">
    <source>
        <dbReference type="Pfam" id="PF13231"/>
    </source>
</evidence>
<reference evidence="10 11" key="1">
    <citation type="journal article" date="2016" name="Nat. Commun.">
        <title>Thousands of microbial genomes shed light on interconnected biogeochemical processes in an aquifer system.</title>
        <authorList>
            <person name="Anantharaman K."/>
            <person name="Brown C.T."/>
            <person name="Hug L.A."/>
            <person name="Sharon I."/>
            <person name="Castelle C.J."/>
            <person name="Probst A.J."/>
            <person name="Thomas B.C."/>
            <person name="Singh A."/>
            <person name="Wilkins M.J."/>
            <person name="Karaoz U."/>
            <person name="Brodie E.L."/>
            <person name="Williams K.H."/>
            <person name="Hubbard S.S."/>
            <person name="Banfield J.F."/>
        </authorList>
    </citation>
    <scope>NUCLEOTIDE SEQUENCE [LARGE SCALE GENOMIC DNA]</scope>
</reference>
<evidence type="ECO:0000256" key="5">
    <source>
        <dbReference type="ARBA" id="ARBA00022692"/>
    </source>
</evidence>
<protein>
    <recommendedName>
        <fullName evidence="9">Glycosyltransferase RgtA/B/C/D-like domain-containing protein</fullName>
    </recommendedName>
</protein>
<dbReference type="PANTHER" id="PTHR33908:SF11">
    <property type="entry name" value="MEMBRANE PROTEIN"/>
    <property type="match status" value="1"/>
</dbReference>
<evidence type="ECO:0000256" key="8">
    <source>
        <dbReference type="SAM" id="Phobius"/>
    </source>
</evidence>
<keyword evidence="5 8" id="KW-0812">Transmembrane</keyword>
<proteinExistence type="predicted"/>
<feature type="transmembrane region" description="Helical" evidence="8">
    <location>
        <begin position="237"/>
        <end position="265"/>
    </location>
</feature>
<evidence type="ECO:0000256" key="6">
    <source>
        <dbReference type="ARBA" id="ARBA00022989"/>
    </source>
</evidence>
<keyword evidence="3" id="KW-0328">Glycosyltransferase</keyword>
<comment type="caution">
    <text evidence="10">The sequence shown here is derived from an EMBL/GenBank/DDBJ whole genome shotgun (WGS) entry which is preliminary data.</text>
</comment>
<evidence type="ECO:0000256" key="4">
    <source>
        <dbReference type="ARBA" id="ARBA00022679"/>
    </source>
</evidence>
<sequence length="485" mass="56024">MAAIPLLSIILFTIVLRIPSLFEPFWYGDEGVYFTVANALNNGLPLYNGIFDNKPPLLYLLYSNSVNFLGHNLWGIRLILLLWTIGTIVIFFYLAKKLLNSQKLAILATLMLAILTSLPFLEGNIANAENFFIFFTISGFLLGLKKNYFWAGFSFCLAFLFKFPAIFDFLALGGIVFAISLTELLKRKRPNEFVKSFFPLCLGFLVPLSLTILYFLFNSRLDDFLFATLKSNVSYTNWGNFFIIPNGLLIVKLIPIIIIYIIFLFKLFKSGAASRQLLITSFLLILWLFFSFYGSLFGGRTYTHYLIQTFPALSLLTIWVLTQKKFRNLAVATLAIFILSSLYFFKPSFSLTKLSYYQNFILYLTNKMPQEKYNDTFDSKVTRNLSISRYISEKTKKADYIYVWASEPQIYFLADRLPASRYVTAYHVWSINGAYDETAESILTNQPKLILVEDNQPNFYSLEIILKDNYHSLGKFDRLEIYEKN</sequence>
<dbReference type="PANTHER" id="PTHR33908">
    <property type="entry name" value="MANNOSYLTRANSFERASE YKCB-RELATED"/>
    <property type="match status" value="1"/>
</dbReference>
<feature type="transmembrane region" description="Helical" evidence="8">
    <location>
        <begin position="328"/>
        <end position="345"/>
    </location>
</feature>
<evidence type="ECO:0000313" key="11">
    <source>
        <dbReference type="Proteomes" id="UP000177103"/>
    </source>
</evidence>
<dbReference type="InterPro" id="IPR038731">
    <property type="entry name" value="RgtA/B/C-like"/>
</dbReference>
<gene>
    <name evidence="10" type="ORF">A2Y57_02565</name>
</gene>
<comment type="subcellular location">
    <subcellularLocation>
        <location evidence="1">Cell membrane</location>
        <topology evidence="1">Multi-pass membrane protein</topology>
    </subcellularLocation>
</comment>
<keyword evidence="6 8" id="KW-1133">Transmembrane helix</keyword>
<dbReference type="Pfam" id="PF13231">
    <property type="entry name" value="PMT_2"/>
    <property type="match status" value="1"/>
</dbReference>
<dbReference type="EMBL" id="MHCQ01000004">
    <property type="protein sequence ID" value="OGY25024.1"/>
    <property type="molecule type" value="Genomic_DNA"/>
</dbReference>